<keyword evidence="1" id="KW-0472">Membrane</keyword>
<dbReference type="Pfam" id="PF13584">
    <property type="entry name" value="BatD"/>
    <property type="match status" value="1"/>
</dbReference>
<feature type="transmembrane region" description="Helical" evidence="1">
    <location>
        <begin position="304"/>
        <end position="323"/>
    </location>
</feature>
<keyword evidence="4" id="KW-1185">Reference proteome</keyword>
<evidence type="ECO:0000313" key="3">
    <source>
        <dbReference type="EMBL" id="RAJ02429.1"/>
    </source>
</evidence>
<feature type="signal peptide" evidence="2">
    <location>
        <begin position="1"/>
        <end position="20"/>
    </location>
</feature>
<evidence type="ECO:0000256" key="2">
    <source>
        <dbReference type="SAM" id="SignalP"/>
    </source>
</evidence>
<dbReference type="PANTHER" id="PTHR40940">
    <property type="entry name" value="PROTEIN BATD-RELATED"/>
    <property type="match status" value="1"/>
</dbReference>
<dbReference type="EMBL" id="QLLL01000006">
    <property type="protein sequence ID" value="RAJ02429.1"/>
    <property type="molecule type" value="Genomic_DNA"/>
</dbReference>
<evidence type="ECO:0000313" key="4">
    <source>
        <dbReference type="Proteomes" id="UP000249547"/>
    </source>
</evidence>
<organism evidence="3 4">
    <name type="scientific">Chitinophaga skermanii</name>
    <dbReference type="NCBI Taxonomy" id="331697"/>
    <lineage>
        <taxon>Bacteria</taxon>
        <taxon>Pseudomonadati</taxon>
        <taxon>Bacteroidota</taxon>
        <taxon>Chitinophagia</taxon>
        <taxon>Chitinophagales</taxon>
        <taxon>Chitinophagaceae</taxon>
        <taxon>Chitinophaga</taxon>
    </lineage>
</organism>
<gene>
    <name evidence="3" type="ORF">LX64_03444</name>
</gene>
<dbReference type="InterPro" id="IPR025738">
    <property type="entry name" value="BatD"/>
</dbReference>
<accession>A0A327QCY5</accession>
<reference evidence="3 4" key="1">
    <citation type="submission" date="2018-06" db="EMBL/GenBank/DDBJ databases">
        <title>Genomic Encyclopedia of Archaeal and Bacterial Type Strains, Phase II (KMG-II): from individual species to whole genera.</title>
        <authorList>
            <person name="Goeker M."/>
        </authorList>
    </citation>
    <scope>NUCLEOTIDE SEQUENCE [LARGE SCALE GENOMIC DNA]</scope>
    <source>
        <strain evidence="3 4">DSM 23857</strain>
    </source>
</reference>
<name>A0A327QCY5_9BACT</name>
<dbReference type="Proteomes" id="UP000249547">
    <property type="component" value="Unassembled WGS sequence"/>
</dbReference>
<proteinExistence type="predicted"/>
<feature type="chain" id="PRO_5016245614" evidence="2">
    <location>
        <begin position="21"/>
        <end position="452"/>
    </location>
</feature>
<keyword evidence="1" id="KW-0812">Transmembrane</keyword>
<dbReference type="AlphaFoldDB" id="A0A327QCY5"/>
<protein>
    <submittedName>
        <fullName evidence="3">Oxygen tolerance protein BatD</fullName>
    </submittedName>
</protein>
<keyword evidence="2" id="KW-0732">Signal</keyword>
<comment type="caution">
    <text evidence="3">The sequence shown here is derived from an EMBL/GenBank/DDBJ whole genome shotgun (WGS) entry which is preliminary data.</text>
</comment>
<dbReference type="PANTHER" id="PTHR40940:SF1">
    <property type="entry name" value="PROTEIN BATD"/>
    <property type="match status" value="1"/>
</dbReference>
<sequence length="452" mass="52082">MVRLYIICFCLMCHVQVLHAQVNCFARATLDRSAVYVQQPFKVTYTVLTATWYTEPLEFDNIQVPNAFIIPFTDAQTGRYDVNGKSYPGIQFYYLVFPYKAGSFSVPSINIVATTPPEGSSESVKVTIKTPVLHFVVKPIPKEFPTNTSWMVAKDVVLHEKWNKPLSNLKVGDVIERTVTIDAMGTLPQFIPEFTAEKLPWASVYPQSSVTKDTRTEYDANGERIEKVTYLLTDAGDFTIPGIALQWWNPYSSKMFSRKTPDTKIHIADNPNLGMLTTLQDSLNNTIRPLQTTKEKGPRMIMGMPWYTALCACLLLIALLWIVSKFAIELTRRIISTRKYYLQSEHYWLKRVMKSPSSANEFMKRLYQWWDRVFITGKQASISSTFESQGKEEMKDTFDTYNQQVYQGQQPAEETVQKIKTQVFTYHRKDVPQINQSFKDDHIPSDQLPWKE</sequence>
<keyword evidence="1" id="KW-1133">Transmembrane helix</keyword>
<evidence type="ECO:0000256" key="1">
    <source>
        <dbReference type="SAM" id="Phobius"/>
    </source>
</evidence>